<name>A0A9P9EEH4_9PLEO</name>
<dbReference type="Gene3D" id="1.10.1410.10">
    <property type="match status" value="1"/>
</dbReference>
<dbReference type="AlphaFoldDB" id="A0A9P9EEH4"/>
<dbReference type="InterPro" id="IPR040459">
    <property type="entry name" value="MJ1316"/>
</dbReference>
<dbReference type="GO" id="GO:0003723">
    <property type="term" value="F:RNA binding"/>
    <property type="evidence" value="ECO:0007669"/>
    <property type="project" value="InterPro"/>
</dbReference>
<dbReference type="GO" id="GO:1990817">
    <property type="term" value="F:poly(A) RNA polymerase activity"/>
    <property type="evidence" value="ECO:0007669"/>
    <property type="project" value="UniProtKB-EC"/>
</dbReference>
<dbReference type="Pfam" id="PF01909">
    <property type="entry name" value="NTP_transf_2"/>
    <property type="match status" value="1"/>
</dbReference>
<dbReference type="Gene3D" id="3.60.10.10">
    <property type="entry name" value="Endonuclease/exonuclease/phosphatase"/>
    <property type="match status" value="1"/>
</dbReference>
<proteinExistence type="inferred from homology"/>
<feature type="domain" description="Polymerase nucleotidyl transferase" evidence="9">
    <location>
        <begin position="656"/>
        <end position="692"/>
    </location>
</feature>
<dbReference type="InterPro" id="IPR011068">
    <property type="entry name" value="NuclTrfase_I-like_C"/>
</dbReference>
<feature type="domain" description="Endonuclease/exonuclease/phosphatase" evidence="10">
    <location>
        <begin position="273"/>
        <end position="564"/>
    </location>
</feature>
<dbReference type="EMBL" id="JAGMWT010000001">
    <property type="protein sequence ID" value="KAH7137934.1"/>
    <property type="molecule type" value="Genomic_DNA"/>
</dbReference>
<dbReference type="InterPro" id="IPR007012">
    <property type="entry name" value="PolA_pol_cen_dom"/>
</dbReference>
<dbReference type="OrthoDB" id="10263155at2759"/>
<evidence type="ECO:0000256" key="5">
    <source>
        <dbReference type="ARBA" id="ARBA00022679"/>
    </source>
</evidence>
<evidence type="ECO:0000256" key="7">
    <source>
        <dbReference type="ARBA" id="ARBA00022840"/>
    </source>
</evidence>
<protein>
    <recommendedName>
        <fullName evidence="3">polynucleotide adenylyltransferase</fullName>
        <ecNumber evidence="3">2.7.7.19</ecNumber>
    </recommendedName>
</protein>
<evidence type="ECO:0000256" key="6">
    <source>
        <dbReference type="ARBA" id="ARBA00022741"/>
    </source>
</evidence>
<dbReference type="InterPro" id="IPR002934">
    <property type="entry name" value="Polymerase_NTP_transf_dom"/>
</dbReference>
<keyword evidence="14" id="KW-1185">Reference proteome</keyword>
<dbReference type="Gene3D" id="3.30.460.10">
    <property type="entry name" value="Beta Polymerase, domain 2"/>
    <property type="match status" value="1"/>
</dbReference>
<comment type="subcellular location">
    <subcellularLocation>
        <location evidence="1">Nucleus</location>
    </subcellularLocation>
</comment>
<evidence type="ECO:0000259" key="9">
    <source>
        <dbReference type="Pfam" id="PF01909"/>
    </source>
</evidence>
<keyword evidence="6" id="KW-0547">Nucleotide-binding</keyword>
<dbReference type="InterPro" id="IPR036691">
    <property type="entry name" value="Endo/exonu/phosph_ase_sf"/>
</dbReference>
<dbReference type="Pfam" id="PF13563">
    <property type="entry name" value="2_5_RNA_ligase2"/>
    <property type="match status" value="1"/>
</dbReference>
<evidence type="ECO:0000313" key="13">
    <source>
        <dbReference type="EMBL" id="KAH7137934.1"/>
    </source>
</evidence>
<keyword evidence="5" id="KW-0808">Transferase</keyword>
<comment type="caution">
    <text evidence="13">The sequence shown here is derived from an EMBL/GenBank/DDBJ whole genome shotgun (WGS) entry which is preliminary data.</text>
</comment>
<accession>A0A9P9EEH4</accession>
<dbReference type="Proteomes" id="UP000700596">
    <property type="component" value="Unassembled WGS sequence"/>
</dbReference>
<gene>
    <name evidence="13" type="ORF">B0J11DRAFT_513211</name>
</gene>
<dbReference type="InterPro" id="IPR005135">
    <property type="entry name" value="Endo/exonuclease/phosphatase"/>
</dbReference>
<dbReference type="InterPro" id="IPR043519">
    <property type="entry name" value="NT_sf"/>
</dbReference>
<dbReference type="GO" id="GO:0006397">
    <property type="term" value="P:mRNA processing"/>
    <property type="evidence" value="ECO:0007669"/>
    <property type="project" value="UniProtKB-KW"/>
</dbReference>
<sequence>MAEMNEPTPSQITTNSYDTALCVIPTEEQCQNIDRLRSLYDKAHGRWPPHINIIYPFVSPEHLVLAKSRIQDEFFSFEMQGDLQTRLDKAGYFAHRTNNTIFLKEGSDNSALRQIRDKALYAIGQSNTSYNFHLTIGQSEDQTDSSRDFLLAKANLFPAMEFSVRTLAILIRERDQDGNTSNSFMRLWGTIDVASSLAPKLTPIREFWLSAPHPHELDADFGQEDFTTTESNFSTVPREAQACFTYQFNPSTSSWTTCREHHAGHPPTSITIASYNVLINSEYPPARDRDPLLLQAILSHNGMADILVLQEVSDDFLSYLLSSEKIQSQYPFVSNGPPSQLNLGPLPSLRNVVILSNWSFEWKLLPFHRRHKAAVIATFDIRANNDDKGLQFVVAGIHLTCGLTDGSIAAKKMQLHSLKAYLARNASDMPWIIAGDFNLTTSTYTLQTALKNKSISQQSVATLSDIESSLTEASFLDAWTVTRLEGMDGMGPVCSEDLFEGEDGATFNPMNNVLAAATSGTSNNRPQRYDRILVQPHNNLRVRKFNYFGVPEIHFGTHVVPSDHFGIRACVEILDPSEDDNSTQSAILKRYLVQTKHLRGALGDSSALVSTLSEHGMLPTDEDIEARRTAFTLIKEILLGTSDDEHSATSDIPMVLVPVGSYALGVWTSASDIDCLCIGSISSKIFFKLARQRILRAEHLGIRLLRKVEAASGTMFEISVNKVSMDLQYCPAARIVERWVEIADLHHSDIIFNLSMLSLRKLKPYRDITYIQRTLPALSTFRLAYRCIKLWAVQRGIYSSKFGYFGGVHITLMLSWIHKRLAHDHGSVSAATLVSTFFHHYAKFDWKNDLVFDAFFHKKMPRYHRTAREPMVILGFHAPNANIAHTSSVPGATTLIKELKMADERLSQEDSSWDSFFEAPDKNGAAAAAEFLRSHESYIKVQIQFWGQSLAKGKGLVGWVESRCLFHIVDIHRALPDLDVRIWPARFTDSETLESEADYQGCYLIGLSRNCDLMTYSTKEEKFLAKKTIHQSMGRLLTQLQADETHYDPNTSWIGISLVKSNEIKNLRLDDREWGDYVPELEPDSDDEEEDVGDLDEEALTHLPIRAHASSTTTPVSSNKLRPASDVLNRLRWDPHLDPNDYIIGYEDRFLGTKEIGIEKWKTEQTDEEFIPQHRILYFKRKGDGVLVWERRRRIDLVFGSGLGAG</sequence>
<keyword evidence="4" id="KW-0507">mRNA processing</keyword>
<dbReference type="Pfam" id="PF03372">
    <property type="entry name" value="Exo_endo_phos"/>
    <property type="match status" value="1"/>
</dbReference>
<dbReference type="Pfam" id="PF04457">
    <property type="entry name" value="MJ1316"/>
    <property type="match status" value="1"/>
</dbReference>
<dbReference type="SUPFAM" id="SSF81631">
    <property type="entry name" value="PAP/OAS1 substrate-binding domain"/>
    <property type="match status" value="1"/>
</dbReference>
<dbReference type="EC" id="2.7.7.19" evidence="3"/>
<dbReference type="SUPFAM" id="SSF55003">
    <property type="entry name" value="PAP/Archaeal CCA-adding enzyme, C-terminal domain"/>
    <property type="match status" value="1"/>
</dbReference>
<evidence type="ECO:0000256" key="3">
    <source>
        <dbReference type="ARBA" id="ARBA00012388"/>
    </source>
</evidence>
<dbReference type="Gene3D" id="3.90.1140.10">
    <property type="entry name" value="Cyclic phosphodiesterase"/>
    <property type="match status" value="1"/>
</dbReference>
<keyword evidence="7" id="KW-0067">ATP-binding</keyword>
<evidence type="ECO:0000313" key="14">
    <source>
        <dbReference type="Proteomes" id="UP000700596"/>
    </source>
</evidence>
<dbReference type="Pfam" id="PF04928">
    <property type="entry name" value="PAP_central"/>
    <property type="match status" value="1"/>
</dbReference>
<dbReference type="GO" id="GO:0005524">
    <property type="term" value="F:ATP binding"/>
    <property type="evidence" value="ECO:0007669"/>
    <property type="project" value="UniProtKB-KW"/>
</dbReference>
<evidence type="ECO:0000256" key="2">
    <source>
        <dbReference type="ARBA" id="ARBA00010912"/>
    </source>
</evidence>
<organism evidence="13 14">
    <name type="scientific">Dendryphion nanum</name>
    <dbReference type="NCBI Taxonomy" id="256645"/>
    <lineage>
        <taxon>Eukaryota</taxon>
        <taxon>Fungi</taxon>
        <taxon>Dikarya</taxon>
        <taxon>Ascomycota</taxon>
        <taxon>Pezizomycotina</taxon>
        <taxon>Dothideomycetes</taxon>
        <taxon>Pleosporomycetidae</taxon>
        <taxon>Pleosporales</taxon>
        <taxon>Torulaceae</taxon>
        <taxon>Dendryphion</taxon>
    </lineage>
</organism>
<comment type="similarity">
    <text evidence="2">Belongs to the poly(A) polymerase family.</text>
</comment>
<evidence type="ECO:0000256" key="4">
    <source>
        <dbReference type="ARBA" id="ARBA00022664"/>
    </source>
</evidence>
<evidence type="ECO:0000259" key="10">
    <source>
        <dbReference type="Pfam" id="PF03372"/>
    </source>
</evidence>
<evidence type="ECO:0000259" key="12">
    <source>
        <dbReference type="Pfam" id="PF04928"/>
    </source>
</evidence>
<keyword evidence="8" id="KW-0539">Nucleus</keyword>
<reference evidence="13" key="1">
    <citation type="journal article" date="2021" name="Nat. Commun.">
        <title>Genetic determinants of endophytism in the Arabidopsis root mycobiome.</title>
        <authorList>
            <person name="Mesny F."/>
            <person name="Miyauchi S."/>
            <person name="Thiergart T."/>
            <person name="Pickel B."/>
            <person name="Atanasova L."/>
            <person name="Karlsson M."/>
            <person name="Huettel B."/>
            <person name="Barry K.W."/>
            <person name="Haridas S."/>
            <person name="Chen C."/>
            <person name="Bauer D."/>
            <person name="Andreopoulos W."/>
            <person name="Pangilinan J."/>
            <person name="LaButti K."/>
            <person name="Riley R."/>
            <person name="Lipzen A."/>
            <person name="Clum A."/>
            <person name="Drula E."/>
            <person name="Henrissat B."/>
            <person name="Kohler A."/>
            <person name="Grigoriev I.V."/>
            <person name="Martin F.M."/>
            <person name="Hacquard S."/>
        </authorList>
    </citation>
    <scope>NUCLEOTIDE SEQUENCE</scope>
    <source>
        <strain evidence="13">MPI-CAGE-CH-0243</strain>
    </source>
</reference>
<evidence type="ECO:0000256" key="8">
    <source>
        <dbReference type="ARBA" id="ARBA00023242"/>
    </source>
</evidence>
<feature type="domain" description="MJ1316 RNA cyclic group end recognition" evidence="11">
    <location>
        <begin position="1121"/>
        <end position="1191"/>
    </location>
</feature>
<dbReference type="PANTHER" id="PTHR10682:SF23">
    <property type="entry name" value="POLYNUCLEOTIDE ADENYLYLTRANSFERASE"/>
    <property type="match status" value="1"/>
</dbReference>
<dbReference type="SUPFAM" id="SSF81301">
    <property type="entry name" value="Nucleotidyltransferase"/>
    <property type="match status" value="1"/>
</dbReference>
<evidence type="ECO:0000256" key="1">
    <source>
        <dbReference type="ARBA" id="ARBA00004123"/>
    </source>
</evidence>
<dbReference type="SUPFAM" id="SSF56219">
    <property type="entry name" value="DNase I-like"/>
    <property type="match status" value="1"/>
</dbReference>
<dbReference type="GO" id="GO:0005634">
    <property type="term" value="C:nucleus"/>
    <property type="evidence" value="ECO:0007669"/>
    <property type="project" value="UniProtKB-SubCell"/>
</dbReference>
<feature type="domain" description="Poly(A) polymerase central" evidence="12">
    <location>
        <begin position="780"/>
        <end position="918"/>
    </location>
</feature>
<dbReference type="GO" id="GO:0031123">
    <property type="term" value="P:RNA 3'-end processing"/>
    <property type="evidence" value="ECO:0007669"/>
    <property type="project" value="InterPro"/>
</dbReference>
<evidence type="ECO:0000259" key="11">
    <source>
        <dbReference type="Pfam" id="PF04457"/>
    </source>
</evidence>
<dbReference type="PANTHER" id="PTHR10682">
    <property type="entry name" value="POLY A POLYMERASE"/>
    <property type="match status" value="1"/>
</dbReference>